<organism>
    <name type="scientific">Serpula lacrymans var. lacrymans (strain S7.9)</name>
    <name type="common">Dry rot fungus</name>
    <dbReference type="NCBI Taxonomy" id="578457"/>
    <lineage>
        <taxon>Eukaryota</taxon>
        <taxon>Fungi</taxon>
        <taxon>Dikarya</taxon>
        <taxon>Basidiomycota</taxon>
        <taxon>Agaricomycotina</taxon>
        <taxon>Agaricomycetes</taxon>
        <taxon>Agaricomycetidae</taxon>
        <taxon>Boletales</taxon>
        <taxon>Coniophorineae</taxon>
        <taxon>Serpulaceae</taxon>
        <taxon>Serpula</taxon>
    </lineage>
</organism>
<accession>F8PBP7</accession>
<sequence>MDSFACMSRRITTCQKFDCTTTFKRRLLHNGNFHPLARLKVPSPCQDPRLMTVWRRPSATMVA</sequence>
<proteinExistence type="predicted"/>
<dbReference type="Proteomes" id="UP000008064">
    <property type="component" value="Unassembled WGS sequence"/>
</dbReference>
<dbReference type="HOGENOM" id="CLU_2892229_0_0_1"/>
<evidence type="ECO:0000313" key="1">
    <source>
        <dbReference type="EMBL" id="EGO19685.1"/>
    </source>
</evidence>
<dbReference type="KEGG" id="sla:SERLADRAFT_479381"/>
<reference evidence="1" key="1">
    <citation type="submission" date="2011-04" db="EMBL/GenBank/DDBJ databases">
        <title>Evolution of plant cell wall degrading machinery underlies the functional diversity of forest fungi.</title>
        <authorList>
            <consortium name="US DOE Joint Genome Institute (JGI-PGF)"/>
            <person name="Eastwood D.C."/>
            <person name="Floudas D."/>
            <person name="Binder M."/>
            <person name="Majcherczyk A."/>
            <person name="Schneider P."/>
            <person name="Aerts A."/>
            <person name="Asiegbu F.O."/>
            <person name="Baker S.E."/>
            <person name="Barry K."/>
            <person name="Bendiksby M."/>
            <person name="Blumentritt M."/>
            <person name="Coutinho P.M."/>
            <person name="Cullen D."/>
            <person name="Cullen D."/>
            <person name="Gathman A."/>
            <person name="Goodell B."/>
            <person name="Henrissat B."/>
            <person name="Ihrmark K."/>
            <person name="Kauserud H."/>
            <person name="Kohler A."/>
            <person name="LaButti K."/>
            <person name="Lapidus A."/>
            <person name="Lavin J.L."/>
            <person name="Lee Y.-H."/>
            <person name="Lindquist E."/>
            <person name="Lilly W."/>
            <person name="Lucas S."/>
            <person name="Morin E."/>
            <person name="Murat C."/>
            <person name="Oguiza J.A."/>
            <person name="Park J."/>
            <person name="Pisabarro A.G."/>
            <person name="Riley R."/>
            <person name="Rosling A."/>
            <person name="Salamov A."/>
            <person name="Schmidt O."/>
            <person name="Schmutz J."/>
            <person name="Skrede I."/>
            <person name="Stenlid J."/>
            <person name="Wiebenga A."/>
            <person name="Xie X."/>
            <person name="Kues U."/>
            <person name="Hibbett D.S."/>
            <person name="Hoffmeister D."/>
            <person name="Hogberg N."/>
            <person name="Martin F."/>
            <person name="Grigoriev I.V."/>
            <person name="Watkinson S.C."/>
        </authorList>
    </citation>
    <scope>NUCLEOTIDE SEQUENCE</scope>
    <source>
        <strain evidence="1">S7.9</strain>
    </source>
</reference>
<protein>
    <submittedName>
        <fullName evidence="1">Uncharacterized protein</fullName>
    </submittedName>
</protein>
<dbReference type="GeneID" id="18821344"/>
<dbReference type="EMBL" id="GL945443">
    <property type="protein sequence ID" value="EGO19685.1"/>
    <property type="molecule type" value="Genomic_DNA"/>
</dbReference>
<dbReference type="RefSeq" id="XP_007323818.1">
    <property type="nucleotide sequence ID" value="XM_007323756.1"/>
</dbReference>
<feature type="non-terminal residue" evidence="1">
    <location>
        <position position="63"/>
    </location>
</feature>
<gene>
    <name evidence="1" type="ORF">SERLADRAFT_479381</name>
</gene>
<dbReference type="AlphaFoldDB" id="F8PBP7"/>
<name>F8PBP7_SERL9</name>